<dbReference type="Pfam" id="PF06831">
    <property type="entry name" value="H2TH"/>
    <property type="match status" value="1"/>
</dbReference>
<dbReference type="InterPro" id="IPR000214">
    <property type="entry name" value="Znf_DNA_glyclase/AP_lyase"/>
</dbReference>
<comment type="subunit">
    <text evidence="3 15">Monomer.</text>
</comment>
<dbReference type="InterPro" id="IPR012319">
    <property type="entry name" value="FPG_cat"/>
</dbReference>
<dbReference type="GO" id="GO:0008534">
    <property type="term" value="F:oxidized purine nucleobase lesion DNA N-glycosylase activity"/>
    <property type="evidence" value="ECO:0007669"/>
    <property type="project" value="UniProtKB-EC"/>
</dbReference>
<comment type="catalytic activity">
    <reaction evidence="1 15">
        <text>Hydrolysis of DNA containing ring-opened 7-methylguanine residues, releasing 2,6-diamino-4-hydroxy-5-(N-methyl)formamidopyrimidine.</text>
        <dbReference type="EC" id="3.2.2.23"/>
    </reaction>
</comment>
<comment type="caution">
    <text evidence="18">The sequence shown here is derived from an EMBL/GenBank/DDBJ whole genome shotgun (WGS) entry which is preliminary data.</text>
</comment>
<comment type="similarity">
    <text evidence="2 15">Belongs to the FPG family.</text>
</comment>
<comment type="function">
    <text evidence="15">Involved in base excision repair of DNA damaged by oxidation or by mutagenic agents. Acts as DNA glycosylase that recognizes and removes damaged bases. Has a preference for oxidized purines, such as 7,8-dihydro-8-oxoguanine (8-oxoG). Has AP (apurinic/apyrimidinic) lyase activity and introduces nicks in the DNA strand. Cleaves the DNA backbone by beta-delta elimination to generate a single-strand break at the site of the removed base with both 3'- and 5'-phosphates.</text>
</comment>
<evidence type="ECO:0000256" key="2">
    <source>
        <dbReference type="ARBA" id="ARBA00009409"/>
    </source>
</evidence>
<evidence type="ECO:0000256" key="8">
    <source>
        <dbReference type="ARBA" id="ARBA00022833"/>
    </source>
</evidence>
<dbReference type="InterPro" id="IPR010979">
    <property type="entry name" value="Ribosomal_uS13-like_H2TH"/>
</dbReference>
<evidence type="ECO:0000256" key="10">
    <source>
        <dbReference type="ARBA" id="ARBA00023204"/>
    </source>
</evidence>
<evidence type="ECO:0000256" key="7">
    <source>
        <dbReference type="ARBA" id="ARBA00022801"/>
    </source>
</evidence>
<evidence type="ECO:0000256" key="13">
    <source>
        <dbReference type="ARBA" id="ARBA00023295"/>
    </source>
</evidence>
<dbReference type="EC" id="3.2.2.23" evidence="15"/>
<keyword evidence="9 15" id="KW-0238">DNA-binding</keyword>
<dbReference type="Proteomes" id="UP001597237">
    <property type="component" value="Unassembled WGS sequence"/>
</dbReference>
<feature type="active site" description="Proton donor" evidence="15">
    <location>
        <position position="3"/>
    </location>
</feature>
<sequence length="287" mass="31963">MPELPEVETVRRGLEPVLAGARLSRVEARRPDLRFPFPEGFVQRLTGAVIQRLDRRAKYILAPLSVGETLIMHLGMTGRFEIERPQGAERPGEFHYAADPDPKHAHVLFETEAGARVTYYDPRRFGYMALVETALMDLHPWFAGLGPEPLSDGFDAARLAHAFEGRRQGPKTLLLDQKIVAGLGNIYVCEALHRARISPFRPAGRISRPRLERLVAAVRQVLEEAIAAGGSTISDYAAADGALGYFQHSFRVYDRQGRPCPNEGCDGVIARRVQAGRSTFYCPKCQR</sequence>
<evidence type="ECO:0000313" key="19">
    <source>
        <dbReference type="Proteomes" id="UP001597237"/>
    </source>
</evidence>
<dbReference type="HAMAP" id="MF_00103">
    <property type="entry name" value="Fapy_DNA_glycosyl"/>
    <property type="match status" value="1"/>
</dbReference>
<feature type="active site" description="Proton donor; for beta-elimination activity" evidence="15">
    <location>
        <position position="58"/>
    </location>
</feature>
<dbReference type="PROSITE" id="PS51066">
    <property type="entry name" value="ZF_FPG_2"/>
    <property type="match status" value="1"/>
</dbReference>
<dbReference type="SUPFAM" id="SSF46946">
    <property type="entry name" value="S13-like H2TH domain"/>
    <property type="match status" value="1"/>
</dbReference>
<feature type="domain" description="FPG-type" evidence="16">
    <location>
        <begin position="251"/>
        <end position="287"/>
    </location>
</feature>
<dbReference type="InterPro" id="IPR020629">
    <property type="entry name" value="FPG_Glyclase"/>
</dbReference>
<accession>A0ABW4MZF2</accession>
<evidence type="ECO:0000256" key="14">
    <source>
        <dbReference type="ARBA" id="ARBA00044632"/>
    </source>
</evidence>
<feature type="binding site" evidence="15">
    <location>
        <position position="166"/>
    </location>
    <ligand>
        <name>DNA</name>
        <dbReference type="ChEBI" id="CHEBI:16991"/>
    </ligand>
</feature>
<evidence type="ECO:0000313" key="18">
    <source>
        <dbReference type="EMBL" id="MFD1783342.1"/>
    </source>
</evidence>
<keyword evidence="6 15" id="KW-0863">Zinc-finger</keyword>
<dbReference type="SUPFAM" id="SSF81624">
    <property type="entry name" value="N-terminal domain of MutM-like DNA repair proteins"/>
    <property type="match status" value="1"/>
</dbReference>
<comment type="catalytic activity">
    <reaction evidence="14 15">
        <text>2'-deoxyribonucleotide-(2'-deoxyribose 5'-phosphate)-2'-deoxyribonucleotide-DNA = a 3'-end 2'-deoxyribonucleotide-(2,3-dehydro-2,3-deoxyribose 5'-phosphate)-DNA + a 5'-end 5'-phospho-2'-deoxyribonucleoside-DNA + H(+)</text>
        <dbReference type="Rhea" id="RHEA:66592"/>
        <dbReference type="Rhea" id="RHEA-COMP:13180"/>
        <dbReference type="Rhea" id="RHEA-COMP:16897"/>
        <dbReference type="Rhea" id="RHEA-COMP:17067"/>
        <dbReference type="ChEBI" id="CHEBI:15378"/>
        <dbReference type="ChEBI" id="CHEBI:136412"/>
        <dbReference type="ChEBI" id="CHEBI:157695"/>
        <dbReference type="ChEBI" id="CHEBI:167181"/>
        <dbReference type="EC" id="4.2.99.18"/>
    </reaction>
</comment>
<dbReference type="NCBIfam" id="TIGR00577">
    <property type="entry name" value="fpg"/>
    <property type="match status" value="1"/>
</dbReference>
<dbReference type="EC" id="4.2.99.18" evidence="15"/>
<dbReference type="InterPro" id="IPR015886">
    <property type="entry name" value="H2TH_FPG"/>
</dbReference>
<feature type="active site" description="Schiff-base intermediate with DNA" evidence="15">
    <location>
        <position position="2"/>
    </location>
</feature>
<dbReference type="Pfam" id="PF01149">
    <property type="entry name" value="Fapy_DNA_glyco"/>
    <property type="match status" value="1"/>
</dbReference>
<evidence type="ECO:0000256" key="3">
    <source>
        <dbReference type="ARBA" id="ARBA00011245"/>
    </source>
</evidence>
<reference evidence="19" key="1">
    <citation type="journal article" date="2019" name="Int. J. Syst. Evol. Microbiol.">
        <title>The Global Catalogue of Microorganisms (GCM) 10K type strain sequencing project: providing services to taxonomists for standard genome sequencing and annotation.</title>
        <authorList>
            <consortium name="The Broad Institute Genomics Platform"/>
            <consortium name="The Broad Institute Genome Sequencing Center for Infectious Disease"/>
            <person name="Wu L."/>
            <person name="Ma J."/>
        </authorList>
    </citation>
    <scope>NUCLEOTIDE SEQUENCE [LARGE SCALE GENOMIC DNA]</scope>
    <source>
        <strain evidence="19">DFY28</strain>
    </source>
</reference>
<keyword evidence="5 15" id="KW-0227">DNA damage</keyword>
<keyword evidence="10 15" id="KW-0234">DNA repair</keyword>
<dbReference type="PROSITE" id="PS51068">
    <property type="entry name" value="FPG_CAT"/>
    <property type="match status" value="1"/>
</dbReference>
<evidence type="ECO:0000256" key="4">
    <source>
        <dbReference type="ARBA" id="ARBA00022723"/>
    </source>
</evidence>
<keyword evidence="7 15" id="KW-0378">Hydrolase</keyword>
<dbReference type="GO" id="GO:0140078">
    <property type="term" value="F:class I DNA-(apurinic or apyrimidinic site) endonuclease activity"/>
    <property type="evidence" value="ECO:0007669"/>
    <property type="project" value="UniProtKB-EC"/>
</dbReference>
<evidence type="ECO:0000259" key="16">
    <source>
        <dbReference type="PROSITE" id="PS51066"/>
    </source>
</evidence>
<protein>
    <recommendedName>
        <fullName evidence="15">Formamidopyrimidine-DNA glycosylase</fullName>
        <shortName evidence="15">Fapy-DNA glycosylase</shortName>
        <ecNumber evidence="15">3.2.2.23</ecNumber>
    </recommendedName>
    <alternativeName>
        <fullName evidence="15">DNA-(apurinic or apyrimidinic site) lyase MutM</fullName>
        <shortName evidence="15">AP lyase MutM</shortName>
        <ecNumber evidence="15">4.2.99.18</ecNumber>
    </alternativeName>
</protein>
<dbReference type="InterPro" id="IPR035937">
    <property type="entry name" value="FPG_N"/>
</dbReference>
<feature type="domain" description="Formamidopyrimidine-DNA glycosylase catalytic" evidence="17">
    <location>
        <begin position="2"/>
        <end position="126"/>
    </location>
</feature>
<evidence type="ECO:0000259" key="17">
    <source>
        <dbReference type="PROSITE" id="PS51068"/>
    </source>
</evidence>
<dbReference type="Gene3D" id="1.10.8.50">
    <property type="match status" value="1"/>
</dbReference>
<name>A0ABW4MZF2_9CAUL</name>
<keyword evidence="13 15" id="KW-0326">Glycosidase</keyword>
<evidence type="ECO:0000256" key="15">
    <source>
        <dbReference type="HAMAP-Rule" id="MF_00103"/>
    </source>
</evidence>
<evidence type="ECO:0000256" key="1">
    <source>
        <dbReference type="ARBA" id="ARBA00001668"/>
    </source>
</evidence>
<keyword evidence="4 15" id="KW-0479">Metal-binding</keyword>
<organism evidence="18 19">
    <name type="scientific">Phenylobacterium terrae</name>
    <dbReference type="NCBI Taxonomy" id="2665495"/>
    <lineage>
        <taxon>Bacteria</taxon>
        <taxon>Pseudomonadati</taxon>
        <taxon>Pseudomonadota</taxon>
        <taxon>Alphaproteobacteria</taxon>
        <taxon>Caulobacterales</taxon>
        <taxon>Caulobacteraceae</taxon>
        <taxon>Phenylobacterium</taxon>
    </lineage>
</organism>
<keyword evidence="12 15" id="KW-0511">Multifunctional enzyme</keyword>
<dbReference type="CDD" id="cd08966">
    <property type="entry name" value="EcFpg-like_N"/>
    <property type="match status" value="1"/>
</dbReference>
<evidence type="ECO:0000256" key="12">
    <source>
        <dbReference type="ARBA" id="ARBA00023268"/>
    </source>
</evidence>
<dbReference type="Pfam" id="PF06827">
    <property type="entry name" value="zf-FPG_IleRS"/>
    <property type="match status" value="1"/>
</dbReference>
<keyword evidence="19" id="KW-1185">Reference proteome</keyword>
<dbReference type="InterPro" id="IPR010663">
    <property type="entry name" value="Znf_FPG/IleRS"/>
</dbReference>
<dbReference type="SUPFAM" id="SSF57716">
    <property type="entry name" value="Glucocorticoid receptor-like (DNA-binding domain)"/>
    <property type="match status" value="1"/>
</dbReference>
<feature type="active site" description="Proton donor; for delta-elimination activity" evidence="15">
    <location>
        <position position="277"/>
    </location>
</feature>
<keyword evidence="8 15" id="KW-0862">Zinc</keyword>
<keyword evidence="11 15" id="KW-0456">Lyase</keyword>
<feature type="binding site" evidence="15">
    <location>
        <position position="123"/>
    </location>
    <ligand>
        <name>DNA</name>
        <dbReference type="ChEBI" id="CHEBI:16991"/>
    </ligand>
</feature>
<evidence type="ECO:0000256" key="5">
    <source>
        <dbReference type="ARBA" id="ARBA00022763"/>
    </source>
</evidence>
<evidence type="ECO:0000256" key="6">
    <source>
        <dbReference type="ARBA" id="ARBA00022771"/>
    </source>
</evidence>
<dbReference type="CDD" id="cd20335">
    <property type="entry name" value="BRcat_RBR"/>
    <property type="match status" value="1"/>
</dbReference>
<proteinExistence type="inferred from homology"/>
<gene>
    <name evidence="15 18" type="primary">mutM</name>
    <name evidence="15" type="synonym">fpg</name>
    <name evidence="18" type="ORF">ACFSC0_08055</name>
</gene>
<dbReference type="NCBIfam" id="NF002211">
    <property type="entry name" value="PRK01103.1"/>
    <property type="match status" value="1"/>
</dbReference>
<evidence type="ECO:0000256" key="11">
    <source>
        <dbReference type="ARBA" id="ARBA00023239"/>
    </source>
</evidence>
<feature type="binding site" evidence="15">
    <location>
        <position position="104"/>
    </location>
    <ligand>
        <name>DNA</name>
        <dbReference type="ChEBI" id="CHEBI:16991"/>
    </ligand>
</feature>
<dbReference type="RefSeq" id="WP_377284483.1">
    <property type="nucleotide sequence ID" value="NZ_JBHRSI010000015.1"/>
</dbReference>
<dbReference type="Gene3D" id="3.20.190.10">
    <property type="entry name" value="MutM-like, N-terminal"/>
    <property type="match status" value="1"/>
</dbReference>
<dbReference type="EMBL" id="JBHUEY010000001">
    <property type="protein sequence ID" value="MFD1783342.1"/>
    <property type="molecule type" value="Genomic_DNA"/>
</dbReference>
<comment type="cofactor">
    <cofactor evidence="15">
        <name>Zn(2+)</name>
        <dbReference type="ChEBI" id="CHEBI:29105"/>
    </cofactor>
    <text evidence="15">Binds 1 zinc ion per subunit.</text>
</comment>
<dbReference type="SMART" id="SM00898">
    <property type="entry name" value="Fapy_DNA_glyco"/>
    <property type="match status" value="1"/>
</dbReference>
<dbReference type="PANTHER" id="PTHR22993">
    <property type="entry name" value="FORMAMIDOPYRIMIDINE-DNA GLYCOSYLASE"/>
    <property type="match status" value="1"/>
</dbReference>
<evidence type="ECO:0000256" key="9">
    <source>
        <dbReference type="ARBA" id="ARBA00023125"/>
    </source>
</evidence>
<dbReference type="SMART" id="SM01232">
    <property type="entry name" value="H2TH"/>
    <property type="match status" value="1"/>
</dbReference>
<dbReference type="PANTHER" id="PTHR22993:SF9">
    <property type="entry name" value="FORMAMIDOPYRIMIDINE-DNA GLYCOSYLASE"/>
    <property type="match status" value="1"/>
</dbReference>